<dbReference type="EMBL" id="ML001340">
    <property type="protein sequence ID" value="RKO83349.1"/>
    <property type="molecule type" value="Genomic_DNA"/>
</dbReference>
<sequence length="330" mass="36717">MERPSCDTFRRRNGGRPEHNRVRLEGLRSSGSVTEAQFAPLYAYGIVMILFIFPYLVWRLKGISDARGVRRDLQIIILGSIGCYALFFIWQAMPQTVQNGWPPILWHVSPSRPMNKKLTTSLRFPSPLSWKTFLTLGQSVMVVMPVLETLKGRHKGKNASLAHNMDSFLQVLADKTLFKEFKEFAMSDFCVENALFLEACEELETLTFQARTKSGRVLWAPGRKSQVAVASGSSLPSKSHVSILSAGKSSDLFNGGAKMDPSAQPGTVAMDGVVPESAVAHYRNFYETYVRAGARYEVNIPSSVRSAIKEQIASVCVRACGRAQGSCWRR</sequence>
<evidence type="ECO:0000259" key="2">
    <source>
        <dbReference type="PROSITE" id="PS50132"/>
    </source>
</evidence>
<dbReference type="Gene3D" id="1.10.167.10">
    <property type="entry name" value="Regulator of G-protein Signalling 4, domain 2"/>
    <property type="match status" value="1"/>
</dbReference>
<name>A0A4P9VUR6_9FUNG</name>
<keyword evidence="4" id="KW-1185">Reference proteome</keyword>
<proteinExistence type="predicted"/>
<dbReference type="PANTHER" id="PTHR10845">
    <property type="entry name" value="REGULATOR OF G PROTEIN SIGNALING"/>
    <property type="match status" value="1"/>
</dbReference>
<dbReference type="InterPro" id="IPR036305">
    <property type="entry name" value="RGS_sf"/>
</dbReference>
<dbReference type="PROSITE" id="PS50132">
    <property type="entry name" value="RGS"/>
    <property type="match status" value="1"/>
</dbReference>
<evidence type="ECO:0000313" key="3">
    <source>
        <dbReference type="EMBL" id="RKO83349.1"/>
    </source>
</evidence>
<dbReference type="InterPro" id="IPR044926">
    <property type="entry name" value="RGS_subdomain_2"/>
</dbReference>
<dbReference type="OrthoDB" id="2155392at2759"/>
<feature type="transmembrane region" description="Helical" evidence="1">
    <location>
        <begin position="72"/>
        <end position="93"/>
    </location>
</feature>
<evidence type="ECO:0000256" key="1">
    <source>
        <dbReference type="SAM" id="Phobius"/>
    </source>
</evidence>
<evidence type="ECO:0000313" key="4">
    <source>
        <dbReference type="Proteomes" id="UP000269721"/>
    </source>
</evidence>
<feature type="domain" description="RGS" evidence="2">
    <location>
        <begin position="167"/>
        <end position="219"/>
    </location>
</feature>
<keyword evidence="1" id="KW-0812">Transmembrane</keyword>
<keyword evidence="1" id="KW-1133">Transmembrane helix</keyword>
<dbReference type="Proteomes" id="UP000269721">
    <property type="component" value="Unassembled WGS sequence"/>
</dbReference>
<accession>A0A4P9VUR6</accession>
<reference evidence="4" key="1">
    <citation type="journal article" date="2018" name="Nat. Microbiol.">
        <title>Leveraging single-cell genomics to expand the fungal tree of life.</title>
        <authorList>
            <person name="Ahrendt S.R."/>
            <person name="Quandt C.A."/>
            <person name="Ciobanu D."/>
            <person name="Clum A."/>
            <person name="Salamov A."/>
            <person name="Andreopoulos B."/>
            <person name="Cheng J.F."/>
            <person name="Woyke T."/>
            <person name="Pelin A."/>
            <person name="Henrissat B."/>
            <person name="Reynolds N.K."/>
            <person name="Benny G.L."/>
            <person name="Smith M.E."/>
            <person name="James T.Y."/>
            <person name="Grigoriev I.V."/>
        </authorList>
    </citation>
    <scope>NUCLEOTIDE SEQUENCE [LARGE SCALE GENOMIC DNA]</scope>
</reference>
<feature type="transmembrane region" description="Helical" evidence="1">
    <location>
        <begin position="41"/>
        <end position="60"/>
    </location>
</feature>
<dbReference type="PANTHER" id="PTHR10845:SF192">
    <property type="entry name" value="DOUBLE HIT, ISOFORM B"/>
    <property type="match status" value="1"/>
</dbReference>
<dbReference type="SUPFAM" id="SSF48097">
    <property type="entry name" value="Regulator of G-protein signaling, RGS"/>
    <property type="match status" value="1"/>
</dbReference>
<gene>
    <name evidence="3" type="ORF">BDK51DRAFT_36754</name>
</gene>
<protein>
    <recommendedName>
        <fullName evidence="2">RGS domain-containing protein</fullName>
    </recommendedName>
</protein>
<dbReference type="InterPro" id="IPR016137">
    <property type="entry name" value="RGS"/>
</dbReference>
<dbReference type="AlphaFoldDB" id="A0A4P9VUR6"/>
<keyword evidence="1" id="KW-0472">Membrane</keyword>
<organism evidence="3 4">
    <name type="scientific">Blyttiomyces helicus</name>
    <dbReference type="NCBI Taxonomy" id="388810"/>
    <lineage>
        <taxon>Eukaryota</taxon>
        <taxon>Fungi</taxon>
        <taxon>Fungi incertae sedis</taxon>
        <taxon>Chytridiomycota</taxon>
        <taxon>Chytridiomycota incertae sedis</taxon>
        <taxon>Chytridiomycetes</taxon>
        <taxon>Chytridiomycetes incertae sedis</taxon>
        <taxon>Blyttiomyces</taxon>
    </lineage>
</organism>